<dbReference type="InterPro" id="IPR055966">
    <property type="entry name" value="DUF7544"/>
</dbReference>
<protein>
    <recommendedName>
        <fullName evidence="4">Glycerophosphoryl diester phosphodiesterase membrane domain-containing protein</fullName>
    </recommendedName>
</protein>
<feature type="transmembrane region" description="Helical" evidence="1">
    <location>
        <begin position="20"/>
        <end position="37"/>
    </location>
</feature>
<evidence type="ECO:0000256" key="1">
    <source>
        <dbReference type="SAM" id="Phobius"/>
    </source>
</evidence>
<evidence type="ECO:0000313" key="3">
    <source>
        <dbReference type="Proteomes" id="UP000230671"/>
    </source>
</evidence>
<feature type="transmembrane region" description="Helical" evidence="1">
    <location>
        <begin position="70"/>
        <end position="90"/>
    </location>
</feature>
<feature type="transmembrane region" description="Helical" evidence="1">
    <location>
        <begin position="164"/>
        <end position="191"/>
    </location>
</feature>
<evidence type="ECO:0000313" key="2">
    <source>
        <dbReference type="EMBL" id="PIP51152.1"/>
    </source>
</evidence>
<name>A0A2H0B0G4_9BACT</name>
<proteinExistence type="predicted"/>
<dbReference type="Proteomes" id="UP000230671">
    <property type="component" value="Unassembled WGS sequence"/>
</dbReference>
<dbReference type="EMBL" id="PCSO01000002">
    <property type="protein sequence ID" value="PIP51152.1"/>
    <property type="molecule type" value="Genomic_DNA"/>
</dbReference>
<accession>A0A2H0B0G4</accession>
<keyword evidence="1" id="KW-0472">Membrane</keyword>
<comment type="caution">
    <text evidence="2">The sequence shown here is derived from an EMBL/GenBank/DDBJ whole genome shotgun (WGS) entry which is preliminary data.</text>
</comment>
<keyword evidence="1" id="KW-0812">Transmembrane</keyword>
<sequence length="309" mass="34093">MNWDEILRKSWEHIRKQRYLWWLGILAVLTEGGSSWGSTGGSSGSGWTTSDTQEMSRAAESVGRWVGENLMAIAVILVALFLIFLIVLYISYSARAGLIHSVNFLESEGEKKITFGQAFQAGERYFWRMLGATILIALLIFAAILILLALGIGLFALAITISEWLIIIMLGYLFVVILAVAILAIYLNIILNLAYRNLVIKNSGVIVSLRAGRELLHHNFDKIVLAWLIQLAINIFVAMALLLGIVIAGLALVVIGVGIYFAGGWLGVGIFAAVAILLIILAFWAIGGLVNAYFSTFWTLVWRELVYNK</sequence>
<dbReference type="Pfam" id="PF24400">
    <property type="entry name" value="DUF7544"/>
    <property type="match status" value="1"/>
</dbReference>
<reference evidence="2 3" key="1">
    <citation type="submission" date="2017-09" db="EMBL/GenBank/DDBJ databases">
        <title>Depth-based differentiation of microbial function through sediment-hosted aquifers and enrichment of novel symbionts in the deep terrestrial subsurface.</title>
        <authorList>
            <person name="Probst A.J."/>
            <person name="Ladd B."/>
            <person name="Jarett J.K."/>
            <person name="Geller-Mcgrath D.E."/>
            <person name="Sieber C.M."/>
            <person name="Emerson J.B."/>
            <person name="Anantharaman K."/>
            <person name="Thomas B.C."/>
            <person name="Malmstrom R."/>
            <person name="Stieglmeier M."/>
            <person name="Klingl A."/>
            <person name="Woyke T."/>
            <person name="Ryan C.M."/>
            <person name="Banfield J.F."/>
        </authorList>
    </citation>
    <scope>NUCLEOTIDE SEQUENCE [LARGE SCALE GENOMIC DNA]</scope>
    <source>
        <strain evidence="2">CG23_combo_of_CG06-09_8_20_14_all_41_73</strain>
    </source>
</reference>
<evidence type="ECO:0008006" key="4">
    <source>
        <dbReference type="Google" id="ProtNLM"/>
    </source>
</evidence>
<gene>
    <name evidence="2" type="ORF">COX11_00015</name>
</gene>
<feature type="transmembrane region" description="Helical" evidence="1">
    <location>
        <begin position="134"/>
        <end position="158"/>
    </location>
</feature>
<dbReference type="AlphaFoldDB" id="A0A2H0B0G4"/>
<feature type="transmembrane region" description="Helical" evidence="1">
    <location>
        <begin position="231"/>
        <end position="262"/>
    </location>
</feature>
<keyword evidence="1" id="KW-1133">Transmembrane helix</keyword>
<feature type="transmembrane region" description="Helical" evidence="1">
    <location>
        <begin position="268"/>
        <end position="294"/>
    </location>
</feature>
<organism evidence="2 3">
    <name type="scientific">Candidatus Berkelbacteria bacterium CG23_combo_of_CG06-09_8_20_14_all_41_73</name>
    <dbReference type="NCBI Taxonomy" id="1974519"/>
    <lineage>
        <taxon>Bacteria</taxon>
        <taxon>Candidatus Berkelbacteria</taxon>
    </lineage>
</organism>